<dbReference type="SUPFAM" id="SSF103506">
    <property type="entry name" value="Mitochondrial carrier"/>
    <property type="match status" value="1"/>
</dbReference>
<evidence type="ECO:0000256" key="4">
    <source>
        <dbReference type="ARBA" id="ARBA00023136"/>
    </source>
</evidence>
<dbReference type="Pfam" id="PF00153">
    <property type="entry name" value="Mito_carr"/>
    <property type="match status" value="2"/>
</dbReference>
<evidence type="ECO:0000256" key="1">
    <source>
        <dbReference type="ARBA" id="ARBA00004141"/>
    </source>
</evidence>
<evidence type="ECO:0000256" key="2">
    <source>
        <dbReference type="ARBA" id="ARBA00022692"/>
    </source>
</evidence>
<name>A0A834LAJ1_RHOSS</name>
<dbReference type="OrthoDB" id="270584at2759"/>
<comment type="caution">
    <text evidence="8">The sequence shown here is derived from an EMBL/GenBank/DDBJ whole genome shotgun (WGS) entry which is preliminary data.</text>
</comment>
<gene>
    <name evidence="8" type="ORF">RHSIM_Rhsim11G0009000</name>
    <name evidence="7" type="ORF">RHSIM_RhsimUnG0046500</name>
</gene>
<dbReference type="InterPro" id="IPR023395">
    <property type="entry name" value="MCP_dom_sf"/>
</dbReference>
<reference evidence="8" key="1">
    <citation type="submission" date="2019-11" db="EMBL/GenBank/DDBJ databases">
        <authorList>
            <person name="Liu Y."/>
            <person name="Hou J."/>
            <person name="Li T.-Q."/>
            <person name="Guan C.-H."/>
            <person name="Wu X."/>
            <person name="Wu H.-Z."/>
            <person name="Ling F."/>
            <person name="Zhang R."/>
            <person name="Shi X.-G."/>
            <person name="Ren J.-P."/>
            <person name="Chen E.-F."/>
            <person name="Sun J.-M."/>
        </authorList>
    </citation>
    <scope>NUCLEOTIDE SEQUENCE</scope>
    <source>
        <strain evidence="8">Adult_tree_wgs_1</strain>
        <tissue evidence="8">Leaves</tissue>
    </source>
</reference>
<evidence type="ECO:0000256" key="6">
    <source>
        <dbReference type="RuleBase" id="RU000488"/>
    </source>
</evidence>
<dbReference type="InterPro" id="IPR018108">
    <property type="entry name" value="MCP_transmembrane"/>
</dbReference>
<keyword evidence="3" id="KW-0677">Repeat</keyword>
<evidence type="ECO:0000256" key="3">
    <source>
        <dbReference type="ARBA" id="ARBA00022737"/>
    </source>
</evidence>
<comment type="similarity">
    <text evidence="6">Belongs to the mitochondrial carrier (TC 2.A.29) family.</text>
</comment>
<feature type="repeat" description="Solcar" evidence="5">
    <location>
        <begin position="121"/>
        <end position="181"/>
    </location>
</feature>
<keyword evidence="6" id="KW-0813">Transport</keyword>
<dbReference type="Gene3D" id="1.50.40.10">
    <property type="entry name" value="Mitochondrial carrier domain"/>
    <property type="match status" value="1"/>
</dbReference>
<dbReference type="PANTHER" id="PTHR24089">
    <property type="entry name" value="SOLUTE CARRIER FAMILY 25"/>
    <property type="match status" value="1"/>
</dbReference>
<dbReference type="EMBL" id="WJXA01000116">
    <property type="protein sequence ID" value="KAF7115850.1"/>
    <property type="molecule type" value="Genomic_DNA"/>
</dbReference>
<feature type="repeat" description="Solcar" evidence="5">
    <location>
        <begin position="1"/>
        <end position="88"/>
    </location>
</feature>
<keyword evidence="2 5" id="KW-0812">Transmembrane</keyword>
<dbReference type="AlphaFoldDB" id="A0A834LAJ1"/>
<accession>A0A834LAJ1</accession>
<dbReference type="EMBL" id="WJXA01000011">
    <property type="protein sequence ID" value="KAF7126340.1"/>
    <property type="molecule type" value="Genomic_DNA"/>
</dbReference>
<dbReference type="Proteomes" id="UP000626092">
    <property type="component" value="Unassembled WGS sequence"/>
</dbReference>
<dbReference type="GO" id="GO:0016020">
    <property type="term" value="C:membrane"/>
    <property type="evidence" value="ECO:0007669"/>
    <property type="project" value="UniProtKB-SubCell"/>
</dbReference>
<sequence>MIMEEISAGKLAAELKECQKIKSILDIYGRASGQLINRHSLGGVVGALRNVILIEGLFTLYKGLLPTIMSVTPLGVVFYRVYDILKLAYHHSPKGRKWIQYMKEQGQELSALDQLELGPVRSLLHGGISGACAEASTYPFEVLLRQLQLPSKANKLSALATFVKIVERGGILALYAGLCPS</sequence>
<evidence type="ECO:0000313" key="9">
    <source>
        <dbReference type="Proteomes" id="UP000626092"/>
    </source>
</evidence>
<evidence type="ECO:0000313" key="8">
    <source>
        <dbReference type="EMBL" id="KAF7126340.1"/>
    </source>
</evidence>
<organism evidence="8 9">
    <name type="scientific">Rhododendron simsii</name>
    <name type="common">Sims's rhododendron</name>
    <dbReference type="NCBI Taxonomy" id="118357"/>
    <lineage>
        <taxon>Eukaryota</taxon>
        <taxon>Viridiplantae</taxon>
        <taxon>Streptophyta</taxon>
        <taxon>Embryophyta</taxon>
        <taxon>Tracheophyta</taxon>
        <taxon>Spermatophyta</taxon>
        <taxon>Magnoliopsida</taxon>
        <taxon>eudicotyledons</taxon>
        <taxon>Gunneridae</taxon>
        <taxon>Pentapetalae</taxon>
        <taxon>asterids</taxon>
        <taxon>Ericales</taxon>
        <taxon>Ericaceae</taxon>
        <taxon>Ericoideae</taxon>
        <taxon>Rhodoreae</taxon>
        <taxon>Rhododendron</taxon>
    </lineage>
</organism>
<dbReference type="PROSITE" id="PS50920">
    <property type="entry name" value="SOLCAR"/>
    <property type="match status" value="2"/>
</dbReference>
<evidence type="ECO:0000313" key="7">
    <source>
        <dbReference type="EMBL" id="KAF7115850.1"/>
    </source>
</evidence>
<comment type="subcellular location">
    <subcellularLocation>
        <location evidence="1">Membrane</location>
        <topology evidence="1">Multi-pass membrane protein</topology>
    </subcellularLocation>
</comment>
<keyword evidence="9" id="KW-1185">Reference proteome</keyword>
<protein>
    <submittedName>
        <fullName evidence="8">Uncharacterized protein</fullName>
    </submittedName>
</protein>
<evidence type="ECO:0000256" key="5">
    <source>
        <dbReference type="PROSITE-ProRule" id="PRU00282"/>
    </source>
</evidence>
<proteinExistence type="inferred from homology"/>
<keyword evidence="4 5" id="KW-0472">Membrane</keyword>